<dbReference type="GO" id="GO:0005524">
    <property type="term" value="F:ATP binding"/>
    <property type="evidence" value="ECO:0007669"/>
    <property type="project" value="UniProtKB-UniRule"/>
</dbReference>
<evidence type="ECO:0000256" key="2">
    <source>
        <dbReference type="ARBA" id="ARBA00022741"/>
    </source>
</evidence>
<dbReference type="NCBIfam" id="TIGR00121">
    <property type="entry name" value="birA_ligase"/>
    <property type="match status" value="1"/>
</dbReference>
<dbReference type="InterPro" id="IPR036388">
    <property type="entry name" value="WH-like_DNA-bd_sf"/>
</dbReference>
<feature type="binding site" evidence="5">
    <location>
        <begin position="90"/>
        <end position="92"/>
    </location>
    <ligand>
        <name>biotin</name>
        <dbReference type="ChEBI" id="CHEBI:57586"/>
    </ligand>
</feature>
<dbReference type="GO" id="GO:0003677">
    <property type="term" value="F:DNA binding"/>
    <property type="evidence" value="ECO:0007669"/>
    <property type="project" value="UniProtKB-UniRule"/>
</dbReference>
<accession>A0A1M5WW01</accession>
<dbReference type="RefSeq" id="WP_072831794.1">
    <property type="nucleotide sequence ID" value="NZ_FQXP01000006.1"/>
</dbReference>
<dbReference type="PROSITE" id="PS51733">
    <property type="entry name" value="BPL_LPL_CATALYTIC"/>
    <property type="match status" value="1"/>
</dbReference>
<dbReference type="Gene3D" id="3.30.930.10">
    <property type="entry name" value="Bira Bifunctional Protein, Domain 2"/>
    <property type="match status" value="1"/>
</dbReference>
<feature type="domain" description="BPL/LPL catalytic" evidence="6">
    <location>
        <begin position="67"/>
        <end position="256"/>
    </location>
</feature>
<comment type="similarity">
    <text evidence="5">Belongs to the biotin--protein ligase family.</text>
</comment>
<dbReference type="Pfam" id="PF03099">
    <property type="entry name" value="BPL_LplA_LipB"/>
    <property type="match status" value="1"/>
</dbReference>
<dbReference type="AlphaFoldDB" id="A0A1M5WW01"/>
<dbReference type="InterPro" id="IPR004143">
    <property type="entry name" value="BPL_LPL_catalytic"/>
</dbReference>
<evidence type="ECO:0000259" key="6">
    <source>
        <dbReference type="PROSITE" id="PS51733"/>
    </source>
</evidence>
<protein>
    <recommendedName>
        <fullName evidence="5">Bifunctional ligase/repressor BirA</fullName>
    </recommendedName>
    <alternativeName>
        <fullName evidence="5">Biotin--[acetyl-CoA-carboxylase] ligase</fullName>
        <ecNumber evidence="5">6.3.4.15</ecNumber>
    </alternativeName>
    <alternativeName>
        <fullName evidence="5">Biotin--protein ligase</fullName>
    </alternativeName>
    <alternativeName>
        <fullName evidence="5">Biotin-[acetyl-CoA carboxylase] synthetase</fullName>
    </alternativeName>
</protein>
<comment type="function">
    <text evidence="5">Acts both as a biotin--[acetyl-CoA-carboxylase] ligase and a repressor.</text>
</comment>
<dbReference type="InterPro" id="IPR036390">
    <property type="entry name" value="WH_DNA-bd_sf"/>
</dbReference>
<dbReference type="Pfam" id="PF02237">
    <property type="entry name" value="BPL_C"/>
    <property type="match status" value="1"/>
</dbReference>
<dbReference type="GO" id="GO:0004077">
    <property type="term" value="F:biotin--[biotin carboxyl-carrier protein] ligase activity"/>
    <property type="evidence" value="ECO:0007669"/>
    <property type="project" value="UniProtKB-UniRule"/>
</dbReference>
<dbReference type="SUPFAM" id="SSF55681">
    <property type="entry name" value="Class II aaRS and biotin synthetases"/>
    <property type="match status" value="1"/>
</dbReference>
<keyword evidence="4 5" id="KW-0092">Biotin</keyword>
<keyword evidence="3 5" id="KW-0067">ATP-binding</keyword>
<dbReference type="InterPro" id="IPR003142">
    <property type="entry name" value="BPL_C"/>
</dbReference>
<evidence type="ECO:0000256" key="1">
    <source>
        <dbReference type="ARBA" id="ARBA00022598"/>
    </source>
</evidence>
<dbReference type="SUPFAM" id="SSF46785">
    <property type="entry name" value="Winged helix' DNA-binding domain"/>
    <property type="match status" value="1"/>
</dbReference>
<dbReference type="GO" id="GO:0009249">
    <property type="term" value="P:protein lipoylation"/>
    <property type="evidence" value="ECO:0007669"/>
    <property type="project" value="UniProtKB-ARBA"/>
</dbReference>
<dbReference type="CDD" id="cd16442">
    <property type="entry name" value="BPL"/>
    <property type="match status" value="1"/>
</dbReference>
<dbReference type="PANTHER" id="PTHR12835:SF5">
    <property type="entry name" value="BIOTIN--PROTEIN LIGASE"/>
    <property type="match status" value="1"/>
</dbReference>
<feature type="binding site" evidence="5">
    <location>
        <position position="113"/>
    </location>
    <ligand>
        <name>biotin</name>
        <dbReference type="ChEBI" id="CHEBI:57586"/>
    </ligand>
</feature>
<dbReference type="InterPro" id="IPR045864">
    <property type="entry name" value="aa-tRNA-synth_II/BPL/LPL"/>
</dbReference>
<dbReference type="InterPro" id="IPR030855">
    <property type="entry name" value="Bifunct_BirA"/>
</dbReference>
<dbReference type="SUPFAM" id="SSF50037">
    <property type="entry name" value="C-terminal domain of transcriptional repressors"/>
    <property type="match status" value="1"/>
</dbReference>
<organism evidence="7 8">
    <name type="scientific">Clostridium collagenovorans DSM 3089</name>
    <dbReference type="NCBI Taxonomy" id="1121306"/>
    <lineage>
        <taxon>Bacteria</taxon>
        <taxon>Bacillati</taxon>
        <taxon>Bacillota</taxon>
        <taxon>Clostridia</taxon>
        <taxon>Eubacteriales</taxon>
        <taxon>Clostridiaceae</taxon>
        <taxon>Clostridium</taxon>
    </lineage>
</organism>
<dbReference type="HAMAP" id="MF_00978">
    <property type="entry name" value="Bifunct_BirA"/>
    <property type="match status" value="1"/>
</dbReference>
<proteinExistence type="inferred from homology"/>
<dbReference type="GO" id="GO:0006355">
    <property type="term" value="P:regulation of DNA-templated transcription"/>
    <property type="evidence" value="ECO:0007669"/>
    <property type="project" value="UniProtKB-UniRule"/>
</dbReference>
<keyword evidence="5" id="KW-0805">Transcription regulation</keyword>
<feature type="binding site" evidence="5">
    <location>
        <position position="183"/>
    </location>
    <ligand>
        <name>biotin</name>
        <dbReference type="ChEBI" id="CHEBI:57586"/>
    </ligand>
</feature>
<dbReference type="Pfam" id="PF08279">
    <property type="entry name" value="HTH_11"/>
    <property type="match status" value="1"/>
</dbReference>
<dbReference type="Gene3D" id="1.10.10.10">
    <property type="entry name" value="Winged helix-like DNA-binding domain superfamily/Winged helix DNA-binding domain"/>
    <property type="match status" value="1"/>
</dbReference>
<dbReference type="PANTHER" id="PTHR12835">
    <property type="entry name" value="BIOTIN PROTEIN LIGASE"/>
    <property type="match status" value="1"/>
</dbReference>
<keyword evidence="5" id="KW-0678">Repressor</keyword>
<evidence type="ECO:0000256" key="3">
    <source>
        <dbReference type="ARBA" id="ARBA00022840"/>
    </source>
</evidence>
<dbReference type="Gene3D" id="2.30.30.100">
    <property type="match status" value="1"/>
</dbReference>
<keyword evidence="5" id="KW-0238">DNA-binding</keyword>
<feature type="binding site" evidence="5">
    <location>
        <begin position="117"/>
        <end position="119"/>
    </location>
    <ligand>
        <name>biotin</name>
        <dbReference type="ChEBI" id="CHEBI:57586"/>
    </ligand>
</feature>
<dbReference type="GO" id="GO:0016740">
    <property type="term" value="F:transferase activity"/>
    <property type="evidence" value="ECO:0007669"/>
    <property type="project" value="UniProtKB-ARBA"/>
</dbReference>
<dbReference type="EC" id="6.3.4.15" evidence="5"/>
<keyword evidence="2 5" id="KW-0547">Nucleotide-binding</keyword>
<dbReference type="OrthoDB" id="9807064at2"/>
<keyword evidence="5" id="KW-0804">Transcription</keyword>
<keyword evidence="8" id="KW-1185">Reference proteome</keyword>
<keyword evidence="1 5" id="KW-0436">Ligase</keyword>
<evidence type="ECO:0000313" key="7">
    <source>
        <dbReference type="EMBL" id="SHH91777.1"/>
    </source>
</evidence>
<feature type="DNA-binding region" description="H-T-H motif" evidence="5">
    <location>
        <begin position="19"/>
        <end position="38"/>
    </location>
</feature>
<name>A0A1M5WW01_9CLOT</name>
<comment type="catalytic activity">
    <reaction evidence="5">
        <text>biotin + L-lysyl-[protein] + ATP = N(6)-biotinyl-L-lysyl-[protein] + AMP + diphosphate + H(+)</text>
        <dbReference type="Rhea" id="RHEA:11756"/>
        <dbReference type="Rhea" id="RHEA-COMP:9752"/>
        <dbReference type="Rhea" id="RHEA-COMP:10505"/>
        <dbReference type="ChEBI" id="CHEBI:15378"/>
        <dbReference type="ChEBI" id="CHEBI:29969"/>
        <dbReference type="ChEBI" id="CHEBI:30616"/>
        <dbReference type="ChEBI" id="CHEBI:33019"/>
        <dbReference type="ChEBI" id="CHEBI:57586"/>
        <dbReference type="ChEBI" id="CHEBI:83144"/>
        <dbReference type="ChEBI" id="CHEBI:456215"/>
        <dbReference type="EC" id="6.3.4.15"/>
    </reaction>
</comment>
<evidence type="ECO:0000313" key="8">
    <source>
        <dbReference type="Proteomes" id="UP000184526"/>
    </source>
</evidence>
<dbReference type="InterPro" id="IPR008988">
    <property type="entry name" value="Transcriptional_repressor_C"/>
</dbReference>
<dbReference type="GO" id="GO:0005737">
    <property type="term" value="C:cytoplasm"/>
    <property type="evidence" value="ECO:0007669"/>
    <property type="project" value="TreeGrafter"/>
</dbReference>
<gene>
    <name evidence="5" type="primary">birA</name>
    <name evidence="7" type="ORF">SAMN02745196_01915</name>
</gene>
<dbReference type="InterPro" id="IPR013196">
    <property type="entry name" value="HTH_11"/>
</dbReference>
<dbReference type="EMBL" id="FQXP01000006">
    <property type="protein sequence ID" value="SHH91777.1"/>
    <property type="molecule type" value="Genomic_DNA"/>
</dbReference>
<dbReference type="InterPro" id="IPR004408">
    <property type="entry name" value="Biotin_CoA_COase_ligase"/>
</dbReference>
<evidence type="ECO:0000256" key="5">
    <source>
        <dbReference type="HAMAP-Rule" id="MF_00978"/>
    </source>
</evidence>
<reference evidence="7 8" key="1">
    <citation type="submission" date="2016-11" db="EMBL/GenBank/DDBJ databases">
        <authorList>
            <person name="Jaros S."/>
            <person name="Januszkiewicz K."/>
            <person name="Wedrychowicz H."/>
        </authorList>
    </citation>
    <scope>NUCLEOTIDE SEQUENCE [LARGE SCALE GENOMIC DNA]</scope>
    <source>
        <strain evidence="7 8">DSM 3089</strain>
    </source>
</reference>
<evidence type="ECO:0000256" key="4">
    <source>
        <dbReference type="ARBA" id="ARBA00023267"/>
    </source>
</evidence>
<dbReference type="Proteomes" id="UP000184526">
    <property type="component" value="Unassembled WGS sequence"/>
</dbReference>
<sequence>MKQQIVKLLKSAGGDFVSGQLISEKLNVSRAAIWKYMNALKEEGYEIESVSRKGYRLIESADVLTSSEVEKYLTATSIGRNLVYFKTIGSTNDEAKRIAFDTVNGTVVVSEEQTNGRGRLGRVWSSPIGKGIWMSVVLKPDIIPEKVSRITLIGAAAVCKALQEMGVDAKIKWPNDLLLSKKKLCGILTEMSAELNHVNYIVMGIGINVNIELEEYPEELRDIATSLKIATGEDFNRQELMARILNNLERLYTEFIEKDDMSESIRVCKENSLLIGEKVFLIERGGKREVKVIDIDEAGELIVINENGEMETIISGEVSVRGF</sequence>
<dbReference type="STRING" id="1121306.SAMN02745196_01915"/>